<sequence length="1031" mass="118306">MRMRLLLAAYILFFAVVAAAEILPEDEKCLDIPDVTPKKYFHLKGKSLAIKLETSKRITHRLTTELFYIFIKEVLGYSKIEVNVREDDFQIEPVIERLSDYYHQTVSEPPATINLEVWVRPDYDTTNASQFVDECGTVGPPGRFGWFIPLEAARPVRTYYAKHLMSQNMFEVHWSLFLDPNLVRYFDISDRVISAMVKNENYNRRQDTGDYVCSESLCKESMYVPEQCRNTTCATLLAPGFNVSSFLVDQIDEMKLLVKVLWLGDNLRIVVEELSNLYALSRSNNSVVFFHWYPSEMVIDQRDFVSVLFTNNEIMEFTHKEAVGYKYEMHRLVKLAWSKIQKNAQPLYDSLRFFKLKESDYVNLLYLYEEYRANWPMRSIACNWMRNHTNVWKNWLGLYQTFRTPIYIGGIFPVNATSYNGKGIVTGAVMAQTAINKNPSILAHYNLQLIAFDGKCEADTVMKKFIDFIVEGYYPQLVGVLGPACSETVEPLAGVSRHYHIMVISYSAEGASFSDRTKYPYFFRTIGENKHYKHVYLKLFQRFGWKRVAALTEDGQKYTEYISLMQDDLEKNNIKFIANKKFPRERETEAMTRYLKDLKSKRARIIIADVVDDIARVVMCEAYKLEMTSAQGYVWFLPIWLNNTWYNTDQFNRNQKETVNCTSDEMKKAINGYFAMTHAYFAPDNAVMQENITVGQWRENYAKRTREPSNYAGFAYDAVWTYALALDKLAKTDPEAMSDLHSETTTNKLVRLVEDTDFHGVSGRIKFRGGPSRFSVIDVMQWYSDSMHTVGHFHPSLSENKPEILGGVLWLNESAVKWFTPDRAVPDDGTPPPEVCTAEFIAKLFNVSCQTAMIIANIMLVILLTLVLVAVCFYMKKKAVLIKSCWVKEPKDRHKASEIVAFLANNPKVVEPCLDAPLASVQLEDSNQAELGLPTEFREFRKSSTSSKSSPVKPNVTIEMEPVLPLYQPVDEKSDLENVPIEQSHVKEPLLGPGKPSSGSRLNLGKLVTGKQPKWDEENQDCPSSPEDGTS</sequence>
<evidence type="ECO:0000256" key="3">
    <source>
        <dbReference type="ARBA" id="ARBA00022692"/>
    </source>
</evidence>
<feature type="transmembrane region" description="Helical" evidence="13">
    <location>
        <begin position="852"/>
        <end position="874"/>
    </location>
</feature>
<dbReference type="Proteomes" id="UP001159042">
    <property type="component" value="Unassembled WGS sequence"/>
</dbReference>
<dbReference type="AlphaFoldDB" id="A0AAV8VQA2"/>
<dbReference type="SUPFAM" id="SSF53822">
    <property type="entry name" value="Periplasmic binding protein-like I"/>
    <property type="match status" value="1"/>
</dbReference>
<evidence type="ECO:0000313" key="17">
    <source>
        <dbReference type="Proteomes" id="UP001159042"/>
    </source>
</evidence>
<keyword evidence="4 14" id="KW-0732">Signal</keyword>
<keyword evidence="8" id="KW-0675">Receptor</keyword>
<keyword evidence="7 13" id="KW-0472">Membrane</keyword>
<dbReference type="Gene3D" id="3.40.50.2300">
    <property type="match status" value="2"/>
</dbReference>
<feature type="chain" id="PRO_5043843785" description="Gamma-aminobutyric acid type B receptor subunit 2" evidence="14">
    <location>
        <begin position="20"/>
        <end position="1031"/>
    </location>
</feature>
<dbReference type="CDD" id="cd06366">
    <property type="entry name" value="PBP1_GABAb_receptor"/>
    <property type="match status" value="1"/>
</dbReference>
<evidence type="ECO:0000259" key="15">
    <source>
        <dbReference type="Pfam" id="PF01094"/>
    </source>
</evidence>
<evidence type="ECO:0000256" key="7">
    <source>
        <dbReference type="ARBA" id="ARBA00023136"/>
    </source>
</evidence>
<evidence type="ECO:0000256" key="9">
    <source>
        <dbReference type="ARBA" id="ARBA00023180"/>
    </source>
</evidence>
<feature type="compositionally biased region" description="Polar residues" evidence="12">
    <location>
        <begin position="1021"/>
        <end position="1031"/>
    </location>
</feature>
<evidence type="ECO:0000256" key="13">
    <source>
        <dbReference type="SAM" id="Phobius"/>
    </source>
</evidence>
<evidence type="ECO:0000313" key="16">
    <source>
        <dbReference type="EMBL" id="KAJ8916169.1"/>
    </source>
</evidence>
<evidence type="ECO:0000256" key="11">
    <source>
        <dbReference type="ARBA" id="ARBA00073785"/>
    </source>
</evidence>
<dbReference type="InterPro" id="IPR002455">
    <property type="entry name" value="GPCR3_GABA-B"/>
</dbReference>
<dbReference type="GO" id="GO:0004965">
    <property type="term" value="F:G protein-coupled GABA receptor activity"/>
    <property type="evidence" value="ECO:0007669"/>
    <property type="project" value="InterPro"/>
</dbReference>
<evidence type="ECO:0000256" key="1">
    <source>
        <dbReference type="ARBA" id="ARBA00004651"/>
    </source>
</evidence>
<keyword evidence="3 13" id="KW-0812">Transmembrane</keyword>
<organism evidence="16 17">
    <name type="scientific">Exocentrus adspersus</name>
    <dbReference type="NCBI Taxonomy" id="1586481"/>
    <lineage>
        <taxon>Eukaryota</taxon>
        <taxon>Metazoa</taxon>
        <taxon>Ecdysozoa</taxon>
        <taxon>Arthropoda</taxon>
        <taxon>Hexapoda</taxon>
        <taxon>Insecta</taxon>
        <taxon>Pterygota</taxon>
        <taxon>Neoptera</taxon>
        <taxon>Endopterygota</taxon>
        <taxon>Coleoptera</taxon>
        <taxon>Polyphaga</taxon>
        <taxon>Cucujiformia</taxon>
        <taxon>Chrysomeloidea</taxon>
        <taxon>Cerambycidae</taxon>
        <taxon>Lamiinae</taxon>
        <taxon>Acanthocinini</taxon>
        <taxon>Exocentrus</taxon>
    </lineage>
</organism>
<evidence type="ECO:0000256" key="8">
    <source>
        <dbReference type="ARBA" id="ARBA00023170"/>
    </source>
</evidence>
<dbReference type="PANTHER" id="PTHR10519:SF20">
    <property type="entry name" value="G-PROTEIN COUPLED RECEPTOR 156-RELATED"/>
    <property type="match status" value="1"/>
</dbReference>
<evidence type="ECO:0000256" key="2">
    <source>
        <dbReference type="ARBA" id="ARBA00022475"/>
    </source>
</evidence>
<name>A0AAV8VQA2_9CUCU</name>
<keyword evidence="10" id="KW-0807">Transducer</keyword>
<reference evidence="16 17" key="1">
    <citation type="journal article" date="2023" name="Insect Mol. Biol.">
        <title>Genome sequencing provides insights into the evolution of gene families encoding plant cell wall-degrading enzymes in longhorned beetles.</title>
        <authorList>
            <person name="Shin N.R."/>
            <person name="Okamura Y."/>
            <person name="Kirsch R."/>
            <person name="Pauchet Y."/>
        </authorList>
    </citation>
    <scope>NUCLEOTIDE SEQUENCE [LARGE SCALE GENOMIC DNA]</scope>
    <source>
        <strain evidence="16">EAD_L_NR</strain>
    </source>
</reference>
<dbReference type="Pfam" id="PF01094">
    <property type="entry name" value="ANF_receptor"/>
    <property type="match status" value="1"/>
</dbReference>
<dbReference type="PANTHER" id="PTHR10519">
    <property type="entry name" value="GABA-B RECEPTOR"/>
    <property type="match status" value="1"/>
</dbReference>
<dbReference type="InterPro" id="IPR001828">
    <property type="entry name" value="ANF_lig-bd_rcpt"/>
</dbReference>
<evidence type="ECO:0000256" key="14">
    <source>
        <dbReference type="SAM" id="SignalP"/>
    </source>
</evidence>
<keyword evidence="9" id="KW-0325">Glycoprotein</keyword>
<dbReference type="PRINTS" id="PR01177">
    <property type="entry name" value="GABAB1RECPTR"/>
</dbReference>
<keyword evidence="6" id="KW-0297">G-protein coupled receptor</keyword>
<evidence type="ECO:0000256" key="4">
    <source>
        <dbReference type="ARBA" id="ARBA00022729"/>
    </source>
</evidence>
<evidence type="ECO:0000256" key="6">
    <source>
        <dbReference type="ARBA" id="ARBA00023040"/>
    </source>
</evidence>
<keyword evidence="17" id="KW-1185">Reference proteome</keyword>
<dbReference type="InterPro" id="IPR028082">
    <property type="entry name" value="Peripla_BP_I"/>
</dbReference>
<dbReference type="GO" id="GO:0038039">
    <property type="term" value="C:G protein-coupled receptor heterodimeric complex"/>
    <property type="evidence" value="ECO:0007669"/>
    <property type="project" value="TreeGrafter"/>
</dbReference>
<dbReference type="FunFam" id="3.40.50.2300:FF:000063">
    <property type="entry name" value="Gamma-aminobutyric acid type B receptor subunit"/>
    <property type="match status" value="1"/>
</dbReference>
<protein>
    <recommendedName>
        <fullName evidence="11">Gamma-aminobutyric acid type B receptor subunit 2</fullName>
    </recommendedName>
</protein>
<dbReference type="EMBL" id="JANEYG010000044">
    <property type="protein sequence ID" value="KAJ8916169.1"/>
    <property type="molecule type" value="Genomic_DNA"/>
</dbReference>
<dbReference type="GO" id="GO:0007214">
    <property type="term" value="P:gamma-aminobutyric acid signaling pathway"/>
    <property type="evidence" value="ECO:0007669"/>
    <property type="project" value="TreeGrafter"/>
</dbReference>
<comment type="subcellular location">
    <subcellularLocation>
        <location evidence="1">Cell membrane</location>
        <topology evidence="1">Multi-pass membrane protein</topology>
    </subcellularLocation>
</comment>
<dbReference type="PRINTS" id="PR01176">
    <property type="entry name" value="GABABRECEPTR"/>
</dbReference>
<comment type="caution">
    <text evidence="16">The sequence shown here is derived from an EMBL/GenBank/DDBJ whole genome shotgun (WGS) entry which is preliminary data.</text>
</comment>
<feature type="domain" description="Receptor ligand binding region" evidence="15">
    <location>
        <begin position="429"/>
        <end position="779"/>
    </location>
</feature>
<gene>
    <name evidence="16" type="ORF">NQ315_016308</name>
</gene>
<accession>A0AAV8VQA2</accession>
<keyword evidence="2" id="KW-1003">Cell membrane</keyword>
<evidence type="ECO:0000256" key="5">
    <source>
        <dbReference type="ARBA" id="ARBA00022989"/>
    </source>
</evidence>
<feature type="region of interest" description="Disordered" evidence="12">
    <location>
        <begin position="977"/>
        <end position="1031"/>
    </location>
</feature>
<feature type="signal peptide" evidence="14">
    <location>
        <begin position="1"/>
        <end position="19"/>
    </location>
</feature>
<keyword evidence="5 13" id="KW-1133">Transmembrane helix</keyword>
<evidence type="ECO:0000256" key="12">
    <source>
        <dbReference type="SAM" id="MobiDB-lite"/>
    </source>
</evidence>
<evidence type="ECO:0000256" key="10">
    <source>
        <dbReference type="ARBA" id="ARBA00023224"/>
    </source>
</evidence>
<proteinExistence type="predicted"/>